<feature type="region of interest" description="Disordered" evidence="1">
    <location>
        <begin position="100"/>
        <end position="119"/>
    </location>
</feature>
<evidence type="ECO:0000313" key="3">
    <source>
        <dbReference type="Proteomes" id="UP000298277"/>
    </source>
</evidence>
<feature type="non-terminal residue" evidence="2">
    <location>
        <position position="119"/>
    </location>
</feature>
<dbReference type="Proteomes" id="UP000298277">
    <property type="component" value="Unassembled WGS sequence"/>
</dbReference>
<name>A0A5F1Z0L6_9LEPT</name>
<gene>
    <name evidence="2" type="ORF">EHQ17_17385</name>
</gene>
<evidence type="ECO:0000256" key="1">
    <source>
        <dbReference type="SAM" id="MobiDB-lite"/>
    </source>
</evidence>
<accession>A0A5F1Z0L6</accession>
<evidence type="ECO:0000313" key="2">
    <source>
        <dbReference type="EMBL" id="TGK28795.1"/>
    </source>
</evidence>
<organism evidence="2 3">
    <name type="scientific">Leptospira gomenensis</name>
    <dbReference type="NCBI Taxonomy" id="2484974"/>
    <lineage>
        <taxon>Bacteria</taxon>
        <taxon>Pseudomonadati</taxon>
        <taxon>Spirochaetota</taxon>
        <taxon>Spirochaetia</taxon>
        <taxon>Leptospirales</taxon>
        <taxon>Leptospiraceae</taxon>
        <taxon>Leptospira</taxon>
    </lineage>
</organism>
<proteinExistence type="predicted"/>
<dbReference type="EMBL" id="RQFA01000077">
    <property type="protein sequence ID" value="TGK28795.1"/>
    <property type="molecule type" value="Genomic_DNA"/>
</dbReference>
<dbReference type="AlphaFoldDB" id="A0A5F1Z0L6"/>
<reference evidence="2" key="1">
    <citation type="journal article" date="2019" name="PLoS Negl. Trop. Dis.">
        <title>Revisiting the worldwide diversity of Leptospira species in the environment.</title>
        <authorList>
            <person name="Vincent A.T."/>
            <person name="Schiettekatte O."/>
            <person name="Bourhy P."/>
            <person name="Veyrier F.J."/>
            <person name="Picardeau M."/>
        </authorList>
    </citation>
    <scope>NUCLEOTIDE SEQUENCE [LARGE SCALE GENOMIC DNA]</scope>
    <source>
        <strain evidence="2">201800299</strain>
    </source>
</reference>
<comment type="caution">
    <text evidence="2">The sequence shown here is derived from an EMBL/GenBank/DDBJ whole genome shotgun (WGS) entry which is preliminary data.</text>
</comment>
<protein>
    <submittedName>
        <fullName evidence="2">Uncharacterized protein</fullName>
    </submittedName>
</protein>
<sequence>MAKNKMLNDFKKTLDNDAMRNYELENGLFDPNDAVGAFNDFVQGVTSGDSASCFNKSLEDCATSAVNSGLLVGEVPGGEYGVWQFSQFYPILKTKKEMDKRKGMMDQARNVRKSGMGRL</sequence>
<keyword evidence="3" id="KW-1185">Reference proteome</keyword>